<dbReference type="EMBL" id="JARIHO010000019">
    <property type="protein sequence ID" value="KAJ7347169.1"/>
    <property type="molecule type" value="Genomic_DNA"/>
</dbReference>
<proteinExistence type="predicted"/>
<gene>
    <name evidence="1" type="ORF">DFH08DRAFT_960519</name>
</gene>
<evidence type="ECO:0000313" key="1">
    <source>
        <dbReference type="EMBL" id="KAJ7347169.1"/>
    </source>
</evidence>
<dbReference type="AlphaFoldDB" id="A0AAD7EQN7"/>
<name>A0AAD7EQN7_9AGAR</name>
<dbReference type="Proteomes" id="UP001218218">
    <property type="component" value="Unassembled WGS sequence"/>
</dbReference>
<comment type="caution">
    <text evidence="1">The sequence shown here is derived from an EMBL/GenBank/DDBJ whole genome shotgun (WGS) entry which is preliminary data.</text>
</comment>
<keyword evidence="2" id="KW-1185">Reference proteome</keyword>
<organism evidence="1 2">
    <name type="scientific">Mycena albidolilacea</name>
    <dbReference type="NCBI Taxonomy" id="1033008"/>
    <lineage>
        <taxon>Eukaryota</taxon>
        <taxon>Fungi</taxon>
        <taxon>Dikarya</taxon>
        <taxon>Basidiomycota</taxon>
        <taxon>Agaricomycotina</taxon>
        <taxon>Agaricomycetes</taxon>
        <taxon>Agaricomycetidae</taxon>
        <taxon>Agaricales</taxon>
        <taxon>Marasmiineae</taxon>
        <taxon>Mycenaceae</taxon>
        <taxon>Mycena</taxon>
    </lineage>
</organism>
<sequence>MTVGKICNLPFTHLESASLCLTPSFPPTELQRLLSSGTLRRLKLAIYIHHFDTFMQIWDRCSPLIRHLKLDCRRCIGQPLPPFPSSVVPIPLHSLRAVFWGASASLRREQQICPWALYPFDLTHLKALSLLDEIPIQWETIPTKTVRFLELHATNYATAVDLGSFPQLAVIRIALDEHLAPMVLTTLSTIEPLHRIHTILLDFSYHGLDETDCAQLDSTLSTLPLNPLPTVMFTDGYDRYEIARGCFPRLMERNMLQFVAREEDAGDIWWENVVKQLDNEEGQ</sequence>
<accession>A0AAD7EQN7</accession>
<evidence type="ECO:0000313" key="2">
    <source>
        <dbReference type="Proteomes" id="UP001218218"/>
    </source>
</evidence>
<reference evidence="1" key="1">
    <citation type="submission" date="2023-03" db="EMBL/GenBank/DDBJ databases">
        <title>Massive genome expansion in bonnet fungi (Mycena s.s.) driven by repeated elements and novel gene families across ecological guilds.</title>
        <authorList>
            <consortium name="Lawrence Berkeley National Laboratory"/>
            <person name="Harder C.B."/>
            <person name="Miyauchi S."/>
            <person name="Viragh M."/>
            <person name="Kuo A."/>
            <person name="Thoen E."/>
            <person name="Andreopoulos B."/>
            <person name="Lu D."/>
            <person name="Skrede I."/>
            <person name="Drula E."/>
            <person name="Henrissat B."/>
            <person name="Morin E."/>
            <person name="Kohler A."/>
            <person name="Barry K."/>
            <person name="LaButti K."/>
            <person name="Morin E."/>
            <person name="Salamov A."/>
            <person name="Lipzen A."/>
            <person name="Mereny Z."/>
            <person name="Hegedus B."/>
            <person name="Baldrian P."/>
            <person name="Stursova M."/>
            <person name="Weitz H."/>
            <person name="Taylor A."/>
            <person name="Grigoriev I.V."/>
            <person name="Nagy L.G."/>
            <person name="Martin F."/>
            <person name="Kauserud H."/>
        </authorList>
    </citation>
    <scope>NUCLEOTIDE SEQUENCE</scope>
    <source>
        <strain evidence="1">CBHHK002</strain>
    </source>
</reference>
<protein>
    <submittedName>
        <fullName evidence="1">Uncharacterized protein</fullName>
    </submittedName>
</protein>